<gene>
    <name evidence="1" type="ORF">QA636_17680</name>
</gene>
<accession>A0ABY8JS59</accession>
<dbReference type="EMBL" id="CP121646">
    <property type="protein sequence ID" value="WFU67216.1"/>
    <property type="molecule type" value="Genomic_DNA"/>
</dbReference>
<dbReference type="RefSeq" id="WP_310885824.1">
    <property type="nucleotide sequence ID" value="NZ_CP121646.1"/>
</dbReference>
<dbReference type="InterPro" id="IPR029044">
    <property type="entry name" value="Nucleotide-diphossugar_trans"/>
</dbReference>
<dbReference type="Gene3D" id="3.90.550.10">
    <property type="entry name" value="Spore Coat Polysaccharide Biosynthesis Protein SpsA, Chain A"/>
    <property type="match status" value="1"/>
</dbReference>
<protein>
    <recommendedName>
        <fullName evidence="3">Glycosyltransferase family 2 protein</fullName>
    </recommendedName>
</protein>
<proteinExistence type="predicted"/>
<keyword evidence="2" id="KW-1185">Reference proteome</keyword>
<name>A0ABY8JS59_9BRAD</name>
<reference evidence="1 2" key="1">
    <citation type="submission" date="2023-04" db="EMBL/GenBank/DDBJ databases">
        <title>Australian commercial rhizobial inoculants.</title>
        <authorList>
            <person name="Kohlmeier M.G."/>
            <person name="O'Hara G.W."/>
            <person name="Colombi E."/>
            <person name="Ramsay J.P."/>
            <person name="Terpolilli J."/>
        </authorList>
    </citation>
    <scope>NUCLEOTIDE SEQUENCE [LARGE SCALE GENOMIC DNA]</scope>
    <source>
        <strain evidence="1 2">CB627</strain>
    </source>
</reference>
<organism evidence="1 2">
    <name type="scientific">Bradyrhizobium brasilense</name>
    <dbReference type="NCBI Taxonomy" id="1419277"/>
    <lineage>
        <taxon>Bacteria</taxon>
        <taxon>Pseudomonadati</taxon>
        <taxon>Pseudomonadota</taxon>
        <taxon>Alphaproteobacteria</taxon>
        <taxon>Hyphomicrobiales</taxon>
        <taxon>Nitrobacteraceae</taxon>
        <taxon>Bradyrhizobium</taxon>
    </lineage>
</organism>
<dbReference type="SUPFAM" id="SSF53448">
    <property type="entry name" value="Nucleotide-diphospho-sugar transferases"/>
    <property type="match status" value="1"/>
</dbReference>
<evidence type="ECO:0000313" key="2">
    <source>
        <dbReference type="Proteomes" id="UP001221546"/>
    </source>
</evidence>
<evidence type="ECO:0008006" key="3">
    <source>
        <dbReference type="Google" id="ProtNLM"/>
    </source>
</evidence>
<evidence type="ECO:0000313" key="1">
    <source>
        <dbReference type="EMBL" id="WFU67216.1"/>
    </source>
</evidence>
<dbReference type="Proteomes" id="UP001221546">
    <property type="component" value="Chromosome"/>
</dbReference>
<sequence length="275" mass="30726">MTERARVFVATPCYGGDLKMAYVLSALKLQAAATARGIDIQFHLIGNESLIVRARNELAHQFLASGASHLLFIDADIGFEPESVFRLLDCGTDVSAAAYPLKHIDWAKVQRAADAKRKNLASSSLDYVVTWEGDQITSRGDGFAKVRYAGTGFLMMKRSALVRLCDAHPELKYRANHKSNDLNTGDLVRADLDRVSLFECMIDKTTGEYLSEDYAFCRRWIDLGGEIWLDLRSELTHFGSYAFRGRFADQLAKTAQAKRVQPEQGRPRLSARPPC</sequence>